<proteinExistence type="inferred from homology"/>
<dbReference type="Pfam" id="PF03226">
    <property type="entry name" value="Yippee-Mis18"/>
    <property type="match status" value="1"/>
</dbReference>
<evidence type="ECO:0000313" key="7">
    <source>
        <dbReference type="Proteomes" id="UP000807469"/>
    </source>
</evidence>
<organism evidence="6 7">
    <name type="scientific">Pholiota conissans</name>
    <dbReference type="NCBI Taxonomy" id="109636"/>
    <lineage>
        <taxon>Eukaryota</taxon>
        <taxon>Fungi</taxon>
        <taxon>Dikarya</taxon>
        <taxon>Basidiomycota</taxon>
        <taxon>Agaricomycotina</taxon>
        <taxon>Agaricomycetes</taxon>
        <taxon>Agaricomycetidae</taxon>
        <taxon>Agaricales</taxon>
        <taxon>Agaricineae</taxon>
        <taxon>Strophariaceae</taxon>
        <taxon>Pholiota</taxon>
    </lineage>
</organism>
<feature type="region of interest" description="Disordered" evidence="4">
    <location>
        <begin position="1"/>
        <end position="38"/>
    </location>
</feature>
<dbReference type="InterPro" id="IPR039058">
    <property type="entry name" value="Yippee_fam"/>
</dbReference>
<feature type="domain" description="Yippee" evidence="5">
    <location>
        <begin position="46"/>
        <end position="151"/>
    </location>
</feature>
<dbReference type="GO" id="GO:0046872">
    <property type="term" value="F:metal ion binding"/>
    <property type="evidence" value="ECO:0007669"/>
    <property type="project" value="UniProtKB-KW"/>
</dbReference>
<accession>A0A9P5YU87</accession>
<evidence type="ECO:0000256" key="4">
    <source>
        <dbReference type="SAM" id="MobiDB-lite"/>
    </source>
</evidence>
<comment type="similarity">
    <text evidence="1">Belongs to the yippee family.</text>
</comment>
<keyword evidence="2" id="KW-0479">Metal-binding</keyword>
<evidence type="ECO:0000313" key="6">
    <source>
        <dbReference type="EMBL" id="KAF9475534.1"/>
    </source>
</evidence>
<evidence type="ECO:0000256" key="3">
    <source>
        <dbReference type="ARBA" id="ARBA00022833"/>
    </source>
</evidence>
<evidence type="ECO:0000259" key="5">
    <source>
        <dbReference type="PROSITE" id="PS51792"/>
    </source>
</evidence>
<sequence length="176" mass="19239">MSAEYSNYPSTSRLSPNPNPRRLPAPPTITSKDAKRTSRPLPKIPRALVCKQCGTCITSHNVLLPSSSIPPNSRAFRGFIGKASLFTEIYNVNLAKPGVQLMATGAHTMQEITCATCSTYVGWKIVRAHESSETWKEGYFLLELENLHLQTDLVDSANMSPNPRRTSSSGSDSDGL</sequence>
<dbReference type="PROSITE" id="PS51792">
    <property type="entry name" value="YIPPEE"/>
    <property type="match status" value="1"/>
</dbReference>
<feature type="compositionally biased region" description="Pro residues" evidence="4">
    <location>
        <begin position="17"/>
        <end position="27"/>
    </location>
</feature>
<feature type="compositionally biased region" description="Low complexity" evidence="4">
    <location>
        <begin position="167"/>
        <end position="176"/>
    </location>
</feature>
<comment type="caution">
    <text evidence="6">The sequence shown here is derived from an EMBL/GenBank/DDBJ whole genome shotgun (WGS) entry which is preliminary data.</text>
</comment>
<feature type="compositionally biased region" description="Polar residues" evidence="4">
    <location>
        <begin position="157"/>
        <end position="166"/>
    </location>
</feature>
<reference evidence="6" key="1">
    <citation type="submission" date="2020-11" db="EMBL/GenBank/DDBJ databases">
        <authorList>
            <consortium name="DOE Joint Genome Institute"/>
            <person name="Ahrendt S."/>
            <person name="Riley R."/>
            <person name="Andreopoulos W."/>
            <person name="Labutti K."/>
            <person name="Pangilinan J."/>
            <person name="Ruiz-Duenas F.J."/>
            <person name="Barrasa J.M."/>
            <person name="Sanchez-Garcia M."/>
            <person name="Camarero S."/>
            <person name="Miyauchi S."/>
            <person name="Serrano A."/>
            <person name="Linde D."/>
            <person name="Babiker R."/>
            <person name="Drula E."/>
            <person name="Ayuso-Fernandez I."/>
            <person name="Pacheco R."/>
            <person name="Padilla G."/>
            <person name="Ferreira P."/>
            <person name="Barriuso J."/>
            <person name="Kellner H."/>
            <person name="Castanera R."/>
            <person name="Alfaro M."/>
            <person name="Ramirez L."/>
            <person name="Pisabarro A.G."/>
            <person name="Kuo A."/>
            <person name="Tritt A."/>
            <person name="Lipzen A."/>
            <person name="He G."/>
            <person name="Yan M."/>
            <person name="Ng V."/>
            <person name="Cullen D."/>
            <person name="Martin F."/>
            <person name="Rosso M.-N."/>
            <person name="Henrissat B."/>
            <person name="Hibbett D."/>
            <person name="Martinez A.T."/>
            <person name="Grigoriev I.V."/>
        </authorList>
    </citation>
    <scope>NUCLEOTIDE SEQUENCE</scope>
    <source>
        <strain evidence="6">CIRM-BRFM 674</strain>
    </source>
</reference>
<protein>
    <submittedName>
        <fullName evidence="6">Yippee-domain-containing protein</fullName>
    </submittedName>
</protein>
<dbReference type="InterPro" id="IPR004910">
    <property type="entry name" value="Yippee/Mis18/Cereblon"/>
</dbReference>
<dbReference type="Proteomes" id="UP000807469">
    <property type="component" value="Unassembled WGS sequence"/>
</dbReference>
<dbReference type="PANTHER" id="PTHR13848">
    <property type="entry name" value="PROTEIN YIPPEE-LIKE CG15309-RELATED"/>
    <property type="match status" value="1"/>
</dbReference>
<gene>
    <name evidence="6" type="ORF">BDN70DRAFT_923918</name>
</gene>
<feature type="region of interest" description="Disordered" evidence="4">
    <location>
        <begin position="155"/>
        <end position="176"/>
    </location>
</feature>
<keyword evidence="3" id="KW-0862">Zinc</keyword>
<keyword evidence="7" id="KW-1185">Reference proteome</keyword>
<name>A0A9P5YU87_9AGAR</name>
<dbReference type="OrthoDB" id="6407410at2759"/>
<dbReference type="InterPro" id="IPR034751">
    <property type="entry name" value="Yippee"/>
</dbReference>
<dbReference type="EMBL" id="MU155328">
    <property type="protein sequence ID" value="KAF9475534.1"/>
    <property type="molecule type" value="Genomic_DNA"/>
</dbReference>
<evidence type="ECO:0000256" key="2">
    <source>
        <dbReference type="ARBA" id="ARBA00022723"/>
    </source>
</evidence>
<dbReference type="AlphaFoldDB" id="A0A9P5YU87"/>
<evidence type="ECO:0000256" key="1">
    <source>
        <dbReference type="ARBA" id="ARBA00005613"/>
    </source>
</evidence>